<keyword evidence="2" id="KW-0614">Plasmid</keyword>
<evidence type="ECO:0000313" key="2">
    <source>
        <dbReference type="EMBL" id="ACS66167.1"/>
    </source>
</evidence>
<dbReference type="EMBL" id="CP001646">
    <property type="protein sequence ID" value="ACS66167.1"/>
    <property type="molecule type" value="Genomic_DNA"/>
</dbReference>
<geneLocation type="plasmid" evidence="2">
    <name>pRp12D01</name>
</geneLocation>
<keyword evidence="1" id="KW-0175">Coiled coil</keyword>
<dbReference type="AlphaFoldDB" id="C6BPP3"/>
<protein>
    <submittedName>
        <fullName evidence="2">Uncharacterized protein</fullName>
    </submittedName>
</protein>
<name>C6BPP3_RALP1</name>
<reference evidence="2" key="1">
    <citation type="submission" date="2009-06" db="EMBL/GenBank/DDBJ databases">
        <title>Complete sequence plasmid 1 of Ralstonia pickettii 12D.</title>
        <authorList>
            <consortium name="US DOE Joint Genome Institute"/>
            <person name="Lucas S."/>
            <person name="Copeland A."/>
            <person name="Lapidus A."/>
            <person name="Glavina del Rio T."/>
            <person name="Dalin E."/>
            <person name="Tice H."/>
            <person name="Bruce D."/>
            <person name="Goodwin L."/>
            <person name="Pitluck S."/>
            <person name="Sims D."/>
            <person name="Meincke L."/>
            <person name="Brettin T."/>
            <person name="Detter J.C."/>
            <person name="Han C."/>
            <person name="Larimer F."/>
            <person name="Land M."/>
            <person name="Hauser L."/>
            <person name="Kyrpides N."/>
            <person name="Ovchinnikova G."/>
            <person name="Marsh T."/>
            <person name="Richardson P."/>
        </authorList>
    </citation>
    <scope>NUCLEOTIDE SEQUENCE [LARGE SCALE GENOMIC DNA]</scope>
    <source>
        <plasmid evidence="2">12D</plasmid>
        <plasmid evidence="2">pRp12D01</plasmid>
    </source>
</reference>
<organism evidence="2">
    <name type="scientific">Ralstonia pickettii (strain 12D)</name>
    <dbReference type="NCBI Taxonomy" id="428406"/>
    <lineage>
        <taxon>Bacteria</taxon>
        <taxon>Pseudomonadati</taxon>
        <taxon>Pseudomonadota</taxon>
        <taxon>Betaproteobacteria</taxon>
        <taxon>Burkholderiales</taxon>
        <taxon>Burkholderiaceae</taxon>
        <taxon>Ralstonia</taxon>
    </lineage>
</organism>
<accession>C6BPP3</accession>
<evidence type="ECO:0000256" key="1">
    <source>
        <dbReference type="SAM" id="Coils"/>
    </source>
</evidence>
<gene>
    <name evidence="2" type="ordered locus">Rpic12D_4933</name>
</gene>
<dbReference type="HOGENOM" id="CLU_962687_0_0_4"/>
<sequence length="289" mass="31998">MKEYLSDAVENTRVLVNLIRERGPIRVAEEILAVAARTTESNASDQALLQVDHLARVARTITSDAVRVEIDRLQAESAKLSDRIAAVDTARNGVQIAAGSILAHLSALEVLIEPGYWDEQEGLGKPTYVPQAVDSSKFDLARLRAAAETFRQWDRDTLAYVSKHMVQEVESFHALFSGFVKGGEYDDQFQMVVKTGHLHRLIHLQKSEAELSAAVTKLKKHHGELSKAVTDLGNLESHVEKWWGSFSAAILGRLPDGEVAKMLAPLVRPIGALDPSWLAQVSQHLEERR</sequence>
<feature type="coiled-coil region" evidence="1">
    <location>
        <begin position="63"/>
        <end position="90"/>
    </location>
</feature>
<proteinExistence type="predicted"/>
<dbReference type="KEGG" id="rpf:Rpic12D_4933"/>